<dbReference type="InterPro" id="IPR006102">
    <property type="entry name" value="Ig-like_GH2"/>
</dbReference>
<keyword evidence="3" id="KW-0326">Glycosidase</keyword>
<proteinExistence type="inferred from homology"/>
<name>A0A9D1UBW0_9FIRM</name>
<evidence type="ECO:0000256" key="3">
    <source>
        <dbReference type="ARBA" id="ARBA00023295"/>
    </source>
</evidence>
<dbReference type="Pfam" id="PF02837">
    <property type="entry name" value="Glyco_hydro_2_N"/>
    <property type="match status" value="1"/>
</dbReference>
<dbReference type="Gene3D" id="2.60.120.260">
    <property type="entry name" value="Galactose-binding domain-like"/>
    <property type="match status" value="1"/>
</dbReference>
<dbReference type="PANTHER" id="PTHR42732">
    <property type="entry name" value="BETA-GALACTOSIDASE"/>
    <property type="match status" value="1"/>
</dbReference>
<reference evidence="8" key="2">
    <citation type="submission" date="2021-04" db="EMBL/GenBank/DDBJ databases">
        <authorList>
            <person name="Gilroy R."/>
        </authorList>
    </citation>
    <scope>NUCLEOTIDE SEQUENCE</scope>
    <source>
        <strain evidence="8">CHK195-6426</strain>
    </source>
</reference>
<feature type="domain" description="Glycoside hydrolase family 2 immunoglobulin-like beta-sandwich" evidence="4">
    <location>
        <begin position="187"/>
        <end position="260"/>
    </location>
</feature>
<evidence type="ECO:0000313" key="9">
    <source>
        <dbReference type="Proteomes" id="UP000824265"/>
    </source>
</evidence>
<dbReference type="InterPro" id="IPR006101">
    <property type="entry name" value="Glyco_hydro_2"/>
</dbReference>
<protein>
    <submittedName>
        <fullName evidence="8">Glycoside hydrolase family 2 protein</fullName>
    </submittedName>
</protein>
<dbReference type="InterPro" id="IPR032311">
    <property type="entry name" value="DUF4982"/>
</dbReference>
<dbReference type="InterPro" id="IPR006103">
    <property type="entry name" value="Glyco_hydro_2_cat"/>
</dbReference>
<organism evidence="8 9">
    <name type="scientific">Candidatus Acetatifactor stercoripullorum</name>
    <dbReference type="NCBI Taxonomy" id="2838414"/>
    <lineage>
        <taxon>Bacteria</taxon>
        <taxon>Bacillati</taxon>
        <taxon>Bacillota</taxon>
        <taxon>Clostridia</taxon>
        <taxon>Lachnospirales</taxon>
        <taxon>Lachnospiraceae</taxon>
        <taxon>Acetatifactor</taxon>
    </lineage>
</organism>
<dbReference type="Pfam" id="PF00703">
    <property type="entry name" value="Glyco_hydro_2"/>
    <property type="match status" value="1"/>
</dbReference>
<evidence type="ECO:0000259" key="5">
    <source>
        <dbReference type="Pfam" id="PF02836"/>
    </source>
</evidence>
<dbReference type="SUPFAM" id="SSF49785">
    <property type="entry name" value="Galactose-binding domain-like"/>
    <property type="match status" value="1"/>
</dbReference>
<dbReference type="GO" id="GO:0005975">
    <property type="term" value="P:carbohydrate metabolic process"/>
    <property type="evidence" value="ECO:0007669"/>
    <property type="project" value="InterPro"/>
</dbReference>
<comment type="caution">
    <text evidence="8">The sequence shown here is derived from an EMBL/GenBank/DDBJ whole genome shotgun (WGS) entry which is preliminary data.</text>
</comment>
<dbReference type="InterPro" id="IPR013783">
    <property type="entry name" value="Ig-like_fold"/>
</dbReference>
<dbReference type="Pfam" id="PF02836">
    <property type="entry name" value="Glyco_hydro_2_C"/>
    <property type="match status" value="1"/>
</dbReference>
<dbReference type="PRINTS" id="PR00132">
    <property type="entry name" value="GLHYDRLASE2"/>
</dbReference>
<dbReference type="InterPro" id="IPR006104">
    <property type="entry name" value="Glyco_hydro_2_N"/>
</dbReference>
<evidence type="ECO:0000256" key="1">
    <source>
        <dbReference type="ARBA" id="ARBA00007401"/>
    </source>
</evidence>
<dbReference type="InterPro" id="IPR036156">
    <property type="entry name" value="Beta-gal/glucu_dom_sf"/>
</dbReference>
<dbReference type="SUPFAM" id="SSF51445">
    <property type="entry name" value="(Trans)glycosidases"/>
    <property type="match status" value="1"/>
</dbReference>
<dbReference type="InterPro" id="IPR017853">
    <property type="entry name" value="GH"/>
</dbReference>
<evidence type="ECO:0000313" key="8">
    <source>
        <dbReference type="EMBL" id="HIW82154.1"/>
    </source>
</evidence>
<feature type="domain" description="DUF4982" evidence="7">
    <location>
        <begin position="576"/>
        <end position="620"/>
    </location>
</feature>
<dbReference type="AlphaFoldDB" id="A0A9D1UBW0"/>
<accession>A0A9D1UBW0</accession>
<dbReference type="InterPro" id="IPR051913">
    <property type="entry name" value="GH2_Domain-Containing"/>
</dbReference>
<reference evidence="8" key="1">
    <citation type="journal article" date="2021" name="PeerJ">
        <title>Extensive microbial diversity within the chicken gut microbiome revealed by metagenomics and culture.</title>
        <authorList>
            <person name="Gilroy R."/>
            <person name="Ravi A."/>
            <person name="Getino M."/>
            <person name="Pursley I."/>
            <person name="Horton D.L."/>
            <person name="Alikhan N.F."/>
            <person name="Baker D."/>
            <person name="Gharbi K."/>
            <person name="Hall N."/>
            <person name="Watson M."/>
            <person name="Adriaenssens E.M."/>
            <person name="Foster-Nyarko E."/>
            <person name="Jarju S."/>
            <person name="Secka A."/>
            <person name="Antonio M."/>
            <person name="Oren A."/>
            <person name="Chaudhuri R.R."/>
            <person name="La Ragione R."/>
            <person name="Hildebrand F."/>
            <person name="Pallen M.J."/>
        </authorList>
    </citation>
    <scope>NUCLEOTIDE SEQUENCE</scope>
    <source>
        <strain evidence="8">CHK195-6426</strain>
    </source>
</reference>
<sequence length="754" mass="85168">MVKTNWNQGWQFSKDSISVEGGASVLKQGSWEAVNLPHTWNGMDGQDGGNDYYRGTCCYVKHLERPGDADEKEIYLEFEGANSSADVYVNGRAAAHHDGGYSTWRVNITEFLEKDNEIVVAVDNAPNDHVYPQMADFTFYGGLYRNVNLLSVSRTRFDLDYFGGPGITATPKIEGKDALVKVCAYVTGITGGEKITFSICDDGSTVAETTVDAASPEAELSITDVHLWNGRKDPHLYTLKAVLEGDGQTLDERSVRFGCRTFEINPERGFILNGEEYPLHGVSRHQDRPKIGNALSRRDHEEDMALILEMGANTIRLAHYQHDQYFYDLCDENGMVVWAEIPYISRHMPGGRENTVSQMKELIIQNYNHPSIVVWGLSNEITMGGEEDADLIENHKILNDLAHQMDPARLTTMAVVSMCSIDASYLKIPDVISYNHYYGWYGGDTSMNGEFFDGFHAKYPEIPIGMSEYGCEALNWHTSNPEQGDYTEEYQAYYHEELIKQLFTRPFIWATHVWNMFDFAADARAEGGEDGMNHKGLVTFDRKYKKDAFYAYKAWLSDEPFVHICGKRYVDRVEDVTRVTVYSNQPQVELFVNGESIGSKTSDVHFFYFDVPNAGESKIEAKAGECVDESVIRRVEVFNEDYRMKETGDVINWFEIDMPEGYFSINDKLSDIMSVPEGQQFVASFSAGLMKRMKGSDGKEGEAAGFKVNEGMMKMMSGFTVKRLLSMMGMAGNGAVSKEEMLELNRQLNRIRKK</sequence>
<dbReference type="EMBL" id="DXGH01000064">
    <property type="protein sequence ID" value="HIW82154.1"/>
    <property type="molecule type" value="Genomic_DNA"/>
</dbReference>
<evidence type="ECO:0000259" key="7">
    <source>
        <dbReference type="Pfam" id="PF16355"/>
    </source>
</evidence>
<dbReference type="Gene3D" id="2.60.40.10">
    <property type="entry name" value="Immunoglobulins"/>
    <property type="match status" value="2"/>
</dbReference>
<dbReference type="Pfam" id="PF16355">
    <property type="entry name" value="DUF4982"/>
    <property type="match status" value="1"/>
</dbReference>
<gene>
    <name evidence="8" type="ORF">H9742_11685</name>
</gene>
<comment type="similarity">
    <text evidence="1">Belongs to the glycosyl hydrolase 2 family.</text>
</comment>
<evidence type="ECO:0000256" key="2">
    <source>
        <dbReference type="ARBA" id="ARBA00022801"/>
    </source>
</evidence>
<feature type="domain" description="Glycoside hydrolase family 2 catalytic" evidence="5">
    <location>
        <begin position="269"/>
        <end position="553"/>
    </location>
</feature>
<keyword evidence="2 8" id="KW-0378">Hydrolase</keyword>
<dbReference type="Gene3D" id="3.20.20.80">
    <property type="entry name" value="Glycosidases"/>
    <property type="match status" value="1"/>
</dbReference>
<evidence type="ECO:0000259" key="6">
    <source>
        <dbReference type="Pfam" id="PF02837"/>
    </source>
</evidence>
<feature type="domain" description="Glycosyl hydrolases family 2 sugar binding" evidence="6">
    <location>
        <begin position="53"/>
        <end position="151"/>
    </location>
</feature>
<evidence type="ECO:0000259" key="4">
    <source>
        <dbReference type="Pfam" id="PF00703"/>
    </source>
</evidence>
<dbReference type="GO" id="GO:0004553">
    <property type="term" value="F:hydrolase activity, hydrolyzing O-glycosyl compounds"/>
    <property type="evidence" value="ECO:0007669"/>
    <property type="project" value="InterPro"/>
</dbReference>
<dbReference type="InterPro" id="IPR008979">
    <property type="entry name" value="Galactose-bd-like_sf"/>
</dbReference>
<dbReference type="SUPFAM" id="SSF49303">
    <property type="entry name" value="beta-Galactosidase/glucuronidase domain"/>
    <property type="match status" value="1"/>
</dbReference>
<dbReference type="PANTHER" id="PTHR42732:SF1">
    <property type="entry name" value="BETA-MANNOSIDASE"/>
    <property type="match status" value="1"/>
</dbReference>
<dbReference type="Proteomes" id="UP000824265">
    <property type="component" value="Unassembled WGS sequence"/>
</dbReference>